<dbReference type="EC" id="4.2.1.10" evidence="4"/>
<comment type="subunit">
    <text evidence="4">Homodimer.</text>
</comment>
<dbReference type="InterPro" id="IPR001381">
    <property type="entry name" value="DHquinase_I"/>
</dbReference>
<keyword evidence="2 4" id="KW-0456">Lyase</keyword>
<organism evidence="5 6">
    <name type="scientific">Ruminococcus turbiniformis</name>
    <dbReference type="NCBI Taxonomy" id="2881258"/>
    <lineage>
        <taxon>Bacteria</taxon>
        <taxon>Bacillati</taxon>
        <taxon>Bacillota</taxon>
        <taxon>Clostridia</taxon>
        <taxon>Eubacteriales</taxon>
        <taxon>Oscillospiraceae</taxon>
        <taxon>Ruminococcus</taxon>
    </lineage>
</organism>
<accession>A0ABS8FTN1</accession>
<evidence type="ECO:0000256" key="2">
    <source>
        <dbReference type="ARBA" id="ARBA00023239"/>
    </source>
</evidence>
<protein>
    <recommendedName>
        <fullName evidence="4">3-dehydroquinate dehydratase</fullName>
        <shortName evidence="4">3-dehydroquinase</shortName>
        <ecNumber evidence="4">4.2.1.10</ecNumber>
    </recommendedName>
    <alternativeName>
        <fullName evidence="4">Type I DHQase</fullName>
    </alternativeName>
    <alternativeName>
        <fullName evidence="4">Type I dehydroquinase</fullName>
        <shortName evidence="4">DHQ1</shortName>
    </alternativeName>
</protein>
<dbReference type="PANTHER" id="PTHR43699">
    <property type="entry name" value="3-DEHYDROQUINATE DEHYDRATASE"/>
    <property type="match status" value="1"/>
</dbReference>
<feature type="binding site" evidence="4">
    <location>
        <position position="236"/>
    </location>
    <ligand>
        <name>3-dehydroquinate</name>
        <dbReference type="ChEBI" id="CHEBI:32364"/>
    </ligand>
</feature>
<dbReference type="Pfam" id="PF01487">
    <property type="entry name" value="DHquinase_I"/>
    <property type="match status" value="1"/>
</dbReference>
<keyword evidence="4" id="KW-0057">Aromatic amino acid biosynthesis</keyword>
<feature type="binding site" evidence="4">
    <location>
        <position position="232"/>
    </location>
    <ligand>
        <name>3-dehydroquinate</name>
        <dbReference type="ChEBI" id="CHEBI:32364"/>
    </ligand>
</feature>
<feature type="active site" description="Schiff-base intermediate with substrate" evidence="4">
    <location>
        <position position="170"/>
    </location>
</feature>
<keyword evidence="4" id="KW-0028">Amino-acid biosynthesis</keyword>
<reference evidence="5 6" key="1">
    <citation type="submission" date="2021-10" db="EMBL/GenBank/DDBJ databases">
        <title>Anaerobic single-cell dispensing facilitates the cultivation of human gut bacteria.</title>
        <authorList>
            <person name="Afrizal A."/>
        </authorList>
    </citation>
    <scope>NUCLEOTIDE SEQUENCE [LARGE SCALE GENOMIC DNA]</scope>
    <source>
        <strain evidence="5 6">CLA-AA-H200</strain>
    </source>
</reference>
<feature type="binding site" evidence="4">
    <location>
        <position position="213"/>
    </location>
    <ligand>
        <name>3-dehydroquinate</name>
        <dbReference type="ChEBI" id="CHEBI:32364"/>
    </ligand>
</feature>
<comment type="catalytic activity">
    <reaction evidence="1 4">
        <text>3-dehydroquinate = 3-dehydroshikimate + H2O</text>
        <dbReference type="Rhea" id="RHEA:21096"/>
        <dbReference type="ChEBI" id="CHEBI:15377"/>
        <dbReference type="ChEBI" id="CHEBI:16630"/>
        <dbReference type="ChEBI" id="CHEBI:32364"/>
        <dbReference type="EC" id="4.2.1.10"/>
    </reaction>
</comment>
<comment type="pathway">
    <text evidence="4">Metabolic intermediate biosynthesis; chorismate biosynthesis; chorismate from D-erythrose 4-phosphate and phosphoenolpyruvate: step 3/7.</text>
</comment>
<comment type="caution">
    <text evidence="5">The sequence shown here is derived from an EMBL/GenBank/DDBJ whole genome shotgun (WGS) entry which is preliminary data.</text>
</comment>
<dbReference type="HAMAP" id="MF_00214">
    <property type="entry name" value="AroD"/>
    <property type="match status" value="1"/>
</dbReference>
<evidence type="ECO:0000313" key="5">
    <source>
        <dbReference type="EMBL" id="MCC2253415.1"/>
    </source>
</evidence>
<dbReference type="InterPro" id="IPR013785">
    <property type="entry name" value="Aldolase_TIM"/>
</dbReference>
<evidence type="ECO:0000256" key="3">
    <source>
        <dbReference type="ARBA" id="ARBA00023270"/>
    </source>
</evidence>
<dbReference type="CDD" id="cd00502">
    <property type="entry name" value="DHQase_I"/>
    <property type="match status" value="1"/>
</dbReference>
<gene>
    <name evidence="4 5" type="primary">aroD</name>
    <name evidence="5" type="ORF">LKD70_02985</name>
</gene>
<keyword evidence="6" id="KW-1185">Reference proteome</keyword>
<dbReference type="EMBL" id="JAJEQX010000003">
    <property type="protein sequence ID" value="MCC2253415.1"/>
    <property type="molecule type" value="Genomic_DNA"/>
</dbReference>
<evidence type="ECO:0000313" key="6">
    <source>
        <dbReference type="Proteomes" id="UP001198151"/>
    </source>
</evidence>
<dbReference type="PANTHER" id="PTHR43699:SF1">
    <property type="entry name" value="3-DEHYDROQUINATE DEHYDRATASE"/>
    <property type="match status" value="1"/>
</dbReference>
<name>A0ABS8FTN1_9FIRM</name>
<dbReference type="InterPro" id="IPR018508">
    <property type="entry name" value="3-dehydroquinate_DH_AS"/>
</dbReference>
<dbReference type="PROSITE" id="PS01028">
    <property type="entry name" value="DEHYDROQUINASE_I"/>
    <property type="match status" value="1"/>
</dbReference>
<dbReference type="Proteomes" id="UP001198151">
    <property type="component" value="Unassembled WGS sequence"/>
</dbReference>
<evidence type="ECO:0000256" key="1">
    <source>
        <dbReference type="ARBA" id="ARBA00001864"/>
    </source>
</evidence>
<sequence length="253" mass="27530">MNPVKVRNIEIGTGIPKICVPIVGETREEILKAVETIKTTAADVVEWRVDWYEDIFDFEKTKETMESLRAVLGDMPILFTFRTSNEGGEKAIDADAYVELNKNAAKTGLIDLVDVEVFTGDDAVKAVVETAHQCGVKVVASNHDFHKTPAKEEIVSRLRKMQELGADIPKIAVMPQSRRDVLTLLAATEEMASDYADRPIITMSMSGTGVISRLCGEAFGSALTFGAVGKASAPGQMGAEDLQTVLELLHKSM</sequence>
<evidence type="ECO:0000256" key="4">
    <source>
        <dbReference type="HAMAP-Rule" id="MF_00214"/>
    </source>
</evidence>
<comment type="caution">
    <text evidence="4">Lacks conserved residue(s) required for the propagation of feature annotation.</text>
</comment>
<dbReference type="Gene3D" id="3.20.20.70">
    <property type="entry name" value="Aldolase class I"/>
    <property type="match status" value="1"/>
</dbReference>
<dbReference type="GO" id="GO:0003855">
    <property type="term" value="F:3-dehydroquinate dehydratase activity"/>
    <property type="evidence" value="ECO:0007669"/>
    <property type="project" value="UniProtKB-EC"/>
</dbReference>
<comment type="function">
    <text evidence="4">Involved in the third step of the chorismate pathway, which leads to the biosynthesis of aromatic amino acids. Catalyzes the cis-dehydration of 3-dehydroquinate (DHQ) and introduces the first double bond of the aromatic ring to yield 3-dehydroshikimate.</text>
</comment>
<feature type="active site" description="Proton donor/acceptor" evidence="4">
    <location>
        <position position="143"/>
    </location>
</feature>
<dbReference type="RefSeq" id="WP_227706563.1">
    <property type="nucleotide sequence ID" value="NZ_JAJEQX010000003.1"/>
</dbReference>
<feature type="binding site" evidence="4">
    <location>
        <begin position="46"/>
        <end position="48"/>
    </location>
    <ligand>
        <name>3-dehydroquinate</name>
        <dbReference type="ChEBI" id="CHEBI:32364"/>
    </ligand>
</feature>
<comment type="similarity">
    <text evidence="4">Belongs to the type-I 3-dehydroquinase family.</text>
</comment>
<proteinExistence type="inferred from homology"/>
<keyword evidence="3 4" id="KW-0704">Schiff base</keyword>
<dbReference type="NCBIfam" id="TIGR01093">
    <property type="entry name" value="aroD"/>
    <property type="match status" value="1"/>
</dbReference>
<feature type="binding site" evidence="4">
    <location>
        <position position="82"/>
    </location>
    <ligand>
        <name>3-dehydroquinate</name>
        <dbReference type="ChEBI" id="CHEBI:32364"/>
    </ligand>
</feature>
<dbReference type="InterPro" id="IPR050146">
    <property type="entry name" value="Type-I_3-dehydroquinase"/>
</dbReference>
<dbReference type="SUPFAM" id="SSF51569">
    <property type="entry name" value="Aldolase"/>
    <property type="match status" value="1"/>
</dbReference>